<dbReference type="Gene3D" id="3.40.630.30">
    <property type="match status" value="1"/>
</dbReference>
<dbReference type="CDD" id="cd04301">
    <property type="entry name" value="NAT_SF"/>
    <property type="match status" value="1"/>
</dbReference>
<protein>
    <submittedName>
        <fullName evidence="6">Diamine N-acetyltransferase</fullName>
    </submittedName>
</protein>
<dbReference type="EMBL" id="GEDV01010801">
    <property type="protein sequence ID" value="JAP77756.1"/>
    <property type="molecule type" value="Transcribed_RNA"/>
</dbReference>
<name>A0A131YI41_RHIAP</name>
<evidence type="ECO:0000256" key="1">
    <source>
        <dbReference type="ARBA" id="ARBA00008694"/>
    </source>
</evidence>
<evidence type="ECO:0000259" key="5">
    <source>
        <dbReference type="PROSITE" id="PS51186"/>
    </source>
</evidence>
<dbReference type="InterPro" id="IPR016181">
    <property type="entry name" value="Acyl_CoA_acyltransferase"/>
</dbReference>
<proteinExistence type="inferred from homology"/>
<evidence type="ECO:0000313" key="6">
    <source>
        <dbReference type="EMBL" id="JAP77756.1"/>
    </source>
</evidence>
<organism evidence="6">
    <name type="scientific">Rhipicephalus appendiculatus</name>
    <name type="common">Brown ear tick</name>
    <dbReference type="NCBI Taxonomy" id="34631"/>
    <lineage>
        <taxon>Eukaryota</taxon>
        <taxon>Metazoa</taxon>
        <taxon>Ecdysozoa</taxon>
        <taxon>Arthropoda</taxon>
        <taxon>Chelicerata</taxon>
        <taxon>Arachnida</taxon>
        <taxon>Acari</taxon>
        <taxon>Parasitiformes</taxon>
        <taxon>Ixodida</taxon>
        <taxon>Ixodoidea</taxon>
        <taxon>Ixodidae</taxon>
        <taxon>Rhipicephalinae</taxon>
        <taxon>Rhipicephalus</taxon>
        <taxon>Rhipicephalus</taxon>
    </lineage>
</organism>
<evidence type="ECO:0000256" key="2">
    <source>
        <dbReference type="ARBA" id="ARBA00022679"/>
    </source>
</evidence>
<feature type="coiled-coil region" evidence="4">
    <location>
        <begin position="36"/>
        <end position="63"/>
    </location>
</feature>
<feature type="domain" description="N-acetyltransferase" evidence="5">
    <location>
        <begin position="23"/>
        <end position="189"/>
    </location>
</feature>
<evidence type="ECO:0000256" key="4">
    <source>
        <dbReference type="SAM" id="Coils"/>
    </source>
</evidence>
<comment type="similarity">
    <text evidence="1">Belongs to the acetyltransferase family.</text>
</comment>
<dbReference type="InterPro" id="IPR051016">
    <property type="entry name" value="Diverse_Substrate_AcTransf"/>
</dbReference>
<dbReference type="FunFam" id="3.40.630.30:FF:000064">
    <property type="entry name" value="GNAT family acetyltransferase"/>
    <property type="match status" value="1"/>
</dbReference>
<keyword evidence="4" id="KW-0175">Coiled coil</keyword>
<dbReference type="PANTHER" id="PTHR10545:SF29">
    <property type="entry name" value="GH14572P-RELATED"/>
    <property type="match status" value="1"/>
</dbReference>
<keyword evidence="3" id="KW-0012">Acyltransferase</keyword>
<keyword evidence="2 6" id="KW-0808">Transferase</keyword>
<sequence length="189" mass="21217">MADHADSGNARKGGSTSSAKMSFKVRPAVREDCAAIMGLIRELADYERMLDQVEATADDLEEHLFSDDQLHWACANVATAEDDGECDGERVIGFVLYFFLFDPLTLERVAYMEDLYVQPAYRGRGVGLALWRSVAQHGARSSCEVLNFEVLDWNVPSLEFYAKRGANNITRSRGYQHFRFSARPCGSFL</sequence>
<dbReference type="AlphaFoldDB" id="A0A131YI41"/>
<dbReference type="PROSITE" id="PS51186">
    <property type="entry name" value="GNAT"/>
    <property type="match status" value="1"/>
</dbReference>
<reference evidence="6" key="1">
    <citation type="journal article" date="2016" name="Ticks Tick Borne Dis.">
        <title>De novo assembly and annotation of the salivary gland transcriptome of Rhipicephalus appendiculatus male and female ticks during blood feeding.</title>
        <authorList>
            <person name="de Castro M.H."/>
            <person name="de Klerk D."/>
            <person name="Pienaar R."/>
            <person name="Latif A.A."/>
            <person name="Rees D.J."/>
            <person name="Mans B.J."/>
        </authorList>
    </citation>
    <scope>NUCLEOTIDE SEQUENCE</scope>
    <source>
        <tissue evidence="6">Salivary glands</tissue>
    </source>
</reference>
<dbReference type="SUPFAM" id="SSF55729">
    <property type="entry name" value="Acyl-CoA N-acyltransferases (Nat)"/>
    <property type="match status" value="1"/>
</dbReference>
<evidence type="ECO:0000256" key="3">
    <source>
        <dbReference type="ARBA" id="ARBA00023315"/>
    </source>
</evidence>
<dbReference type="PANTHER" id="PTHR10545">
    <property type="entry name" value="DIAMINE N-ACETYLTRANSFERASE"/>
    <property type="match status" value="1"/>
</dbReference>
<dbReference type="GO" id="GO:0008080">
    <property type="term" value="F:N-acetyltransferase activity"/>
    <property type="evidence" value="ECO:0007669"/>
    <property type="project" value="UniProtKB-ARBA"/>
</dbReference>
<accession>A0A131YI41</accession>
<dbReference type="Pfam" id="PF00583">
    <property type="entry name" value="Acetyltransf_1"/>
    <property type="match status" value="1"/>
</dbReference>
<dbReference type="InterPro" id="IPR000182">
    <property type="entry name" value="GNAT_dom"/>
</dbReference>